<evidence type="ECO:0000256" key="1">
    <source>
        <dbReference type="SAM" id="Phobius"/>
    </source>
</evidence>
<evidence type="ECO:0000313" key="2">
    <source>
        <dbReference type="EMBL" id="MCL6678919.1"/>
    </source>
</evidence>
<feature type="transmembrane region" description="Helical" evidence="1">
    <location>
        <begin position="91"/>
        <end position="110"/>
    </location>
</feature>
<dbReference type="EMBL" id="JAMGBC010000001">
    <property type="protein sequence ID" value="MCL6678919.1"/>
    <property type="molecule type" value="Genomic_DNA"/>
</dbReference>
<name>A0ABT0RF80_9SPHN</name>
<feature type="transmembrane region" description="Helical" evidence="1">
    <location>
        <begin position="122"/>
        <end position="139"/>
    </location>
</feature>
<keyword evidence="3" id="KW-1185">Reference proteome</keyword>
<keyword evidence="1" id="KW-0472">Membrane</keyword>
<keyword evidence="1" id="KW-1133">Transmembrane helix</keyword>
<sequence length="151" mass="16571">MTEAENQRSAAEALESVRQGRSRLAAESSLPWWRHWLIGLLFGVLVGAQGYPLPIPTFGSAAVVIAIAIIARSDRRRHGFFINGVRRGPTLPVSIAFLVIALAAVFGAVYCGHDLHRPELGALLGLLMVPVGALYSLAWRRAYQRELRSDR</sequence>
<reference evidence="2" key="1">
    <citation type="submission" date="2022-05" db="EMBL/GenBank/DDBJ databases">
        <authorList>
            <person name="Jo J.-H."/>
            <person name="Im W.-T."/>
        </authorList>
    </citation>
    <scope>NUCLEOTIDE SEQUENCE</scope>
    <source>
        <strain evidence="2">RG327</strain>
    </source>
</reference>
<feature type="transmembrane region" description="Helical" evidence="1">
    <location>
        <begin position="54"/>
        <end position="71"/>
    </location>
</feature>
<dbReference type="RefSeq" id="WP_249867845.1">
    <property type="nucleotide sequence ID" value="NZ_JAMGBC010000001.1"/>
</dbReference>
<accession>A0ABT0RF80</accession>
<proteinExistence type="predicted"/>
<evidence type="ECO:0008006" key="4">
    <source>
        <dbReference type="Google" id="ProtNLM"/>
    </source>
</evidence>
<comment type="caution">
    <text evidence="2">The sequence shown here is derived from an EMBL/GenBank/DDBJ whole genome shotgun (WGS) entry which is preliminary data.</text>
</comment>
<evidence type="ECO:0000313" key="3">
    <source>
        <dbReference type="Proteomes" id="UP001165343"/>
    </source>
</evidence>
<organism evidence="2 3">
    <name type="scientific">Sphingomonas anseongensis</name>
    <dbReference type="NCBI Taxonomy" id="2908207"/>
    <lineage>
        <taxon>Bacteria</taxon>
        <taxon>Pseudomonadati</taxon>
        <taxon>Pseudomonadota</taxon>
        <taxon>Alphaproteobacteria</taxon>
        <taxon>Sphingomonadales</taxon>
        <taxon>Sphingomonadaceae</taxon>
        <taxon>Sphingomonas</taxon>
    </lineage>
</organism>
<protein>
    <recommendedName>
        <fullName evidence="4">Transmembrane protein</fullName>
    </recommendedName>
</protein>
<keyword evidence="1" id="KW-0812">Transmembrane</keyword>
<gene>
    <name evidence="2" type="ORF">LZ519_06255</name>
</gene>
<dbReference type="Proteomes" id="UP001165343">
    <property type="component" value="Unassembled WGS sequence"/>
</dbReference>